<sequence length="217" mass="24746">MSFEVSKHVHMKRTRLLRLAPSEKPTLAGQVWDVAEIAPSAEMLFTQSIPLVDKPVDRNSERKEQAVKIRKSHCIALVASSFALVVVAGIRDARDETASMQMAAASTTVSPAEPATYFVTRPVREQREKTVHYTVTKPVYEQRTKTVHYTQMTPVHETRTKRDDATGKTTQYTVCKMVPQPREKTVNFTVCKMVPEQRTKHISYTVTRMVREERILD</sequence>
<dbReference type="PATRIC" id="fig|243090.15.peg.3408"/>
<evidence type="ECO:0000313" key="2">
    <source>
        <dbReference type="Proteomes" id="UP000001025"/>
    </source>
</evidence>
<dbReference type="Proteomes" id="UP000001025">
    <property type="component" value="Chromosome"/>
</dbReference>
<protein>
    <submittedName>
        <fullName evidence="1">Uncharacterized protein</fullName>
    </submittedName>
</protein>
<dbReference type="PANTHER" id="PTHR33631:SF1">
    <property type="entry name" value="DYNEIN HEAVY CHAIN"/>
    <property type="match status" value="1"/>
</dbReference>
<accession>Q7UPC0</accession>
<dbReference type="EMBL" id="BX294145">
    <property type="protein sequence ID" value="CAD75142.1"/>
    <property type="molecule type" value="Genomic_DNA"/>
</dbReference>
<dbReference type="KEGG" id="rba:RB7038"/>
<dbReference type="EnsemblBacteria" id="CAD75142">
    <property type="protein sequence ID" value="CAD75142"/>
    <property type="gene ID" value="RB7038"/>
</dbReference>
<dbReference type="Pfam" id="PF07639">
    <property type="entry name" value="YTV"/>
    <property type="match status" value="2"/>
</dbReference>
<gene>
    <name evidence="1" type="ordered locus">RB7038</name>
</gene>
<dbReference type="HOGENOM" id="CLU_1271453_0_0_0"/>
<dbReference type="InterPro" id="IPR011521">
    <property type="entry name" value="YTV"/>
</dbReference>
<dbReference type="PANTHER" id="PTHR33631">
    <property type="match status" value="1"/>
</dbReference>
<proteinExistence type="predicted"/>
<dbReference type="InParanoid" id="Q7UPC0"/>
<name>Q7UPC0_RHOBA</name>
<organism evidence="1 2">
    <name type="scientific">Rhodopirellula baltica (strain DSM 10527 / NCIMB 13988 / SH1)</name>
    <dbReference type="NCBI Taxonomy" id="243090"/>
    <lineage>
        <taxon>Bacteria</taxon>
        <taxon>Pseudomonadati</taxon>
        <taxon>Planctomycetota</taxon>
        <taxon>Planctomycetia</taxon>
        <taxon>Pirellulales</taxon>
        <taxon>Pirellulaceae</taxon>
        <taxon>Rhodopirellula</taxon>
    </lineage>
</organism>
<reference evidence="1 2" key="1">
    <citation type="journal article" date="2003" name="Proc. Natl. Acad. Sci. U.S.A.">
        <title>Complete genome sequence of the marine planctomycete Pirellula sp. strain 1.</title>
        <authorList>
            <person name="Gloeckner F.O."/>
            <person name="Kube M."/>
            <person name="Bauer M."/>
            <person name="Teeling H."/>
            <person name="Lombardot T."/>
            <person name="Ludwig W."/>
            <person name="Gade D."/>
            <person name="Beck A."/>
            <person name="Borzym K."/>
            <person name="Heitmann K."/>
            <person name="Rabus R."/>
            <person name="Schlesner H."/>
            <person name="Amann R."/>
            <person name="Reinhardt R."/>
        </authorList>
    </citation>
    <scope>NUCLEOTIDE SEQUENCE [LARGE SCALE GENOMIC DNA]</scope>
    <source>
        <strain evidence="2">DSM 10527 / NCIMB 13988 / SH1</strain>
    </source>
</reference>
<evidence type="ECO:0000313" key="1">
    <source>
        <dbReference type="EMBL" id="CAD75142.1"/>
    </source>
</evidence>
<dbReference type="OrthoDB" id="288159at2"/>
<dbReference type="STRING" id="243090.RB7038"/>
<keyword evidence="2" id="KW-1185">Reference proteome</keyword>
<dbReference type="AlphaFoldDB" id="Q7UPC0"/>